<reference evidence="2 3" key="1">
    <citation type="submission" date="2024-11" db="EMBL/GenBank/DDBJ databases">
        <title>Adaptive evolution of stress response genes in parasites aligns with host niche diversity.</title>
        <authorList>
            <person name="Hahn C."/>
            <person name="Resl P."/>
        </authorList>
    </citation>
    <scope>NUCLEOTIDE SEQUENCE [LARGE SCALE GENOMIC DNA]</scope>
    <source>
        <strain evidence="2">EGGRZ-B1_66</strain>
        <tissue evidence="2">Body</tissue>
    </source>
</reference>
<name>A0ABD2QCL3_9PLAT</name>
<feature type="region of interest" description="Disordered" evidence="1">
    <location>
        <begin position="20"/>
        <end position="55"/>
    </location>
</feature>
<protein>
    <submittedName>
        <fullName evidence="2">Uncharacterized protein</fullName>
    </submittedName>
</protein>
<gene>
    <name evidence="2" type="ORF">Ciccas_004058</name>
</gene>
<evidence type="ECO:0000256" key="1">
    <source>
        <dbReference type="SAM" id="MobiDB-lite"/>
    </source>
</evidence>
<keyword evidence="3" id="KW-1185">Reference proteome</keyword>
<dbReference type="Proteomes" id="UP001626550">
    <property type="component" value="Unassembled WGS sequence"/>
</dbReference>
<dbReference type="EMBL" id="JBJKFK010000404">
    <property type="protein sequence ID" value="KAL3317288.1"/>
    <property type="molecule type" value="Genomic_DNA"/>
</dbReference>
<comment type="caution">
    <text evidence="2">The sequence shown here is derived from an EMBL/GenBank/DDBJ whole genome shotgun (WGS) entry which is preliminary data.</text>
</comment>
<organism evidence="2 3">
    <name type="scientific">Cichlidogyrus casuarinus</name>
    <dbReference type="NCBI Taxonomy" id="1844966"/>
    <lineage>
        <taxon>Eukaryota</taxon>
        <taxon>Metazoa</taxon>
        <taxon>Spiralia</taxon>
        <taxon>Lophotrochozoa</taxon>
        <taxon>Platyhelminthes</taxon>
        <taxon>Monogenea</taxon>
        <taxon>Monopisthocotylea</taxon>
        <taxon>Dactylogyridea</taxon>
        <taxon>Ancyrocephalidae</taxon>
        <taxon>Cichlidogyrus</taxon>
    </lineage>
</organism>
<evidence type="ECO:0000313" key="3">
    <source>
        <dbReference type="Proteomes" id="UP001626550"/>
    </source>
</evidence>
<dbReference type="AlphaFoldDB" id="A0ABD2QCL3"/>
<proteinExistence type="predicted"/>
<evidence type="ECO:0000313" key="2">
    <source>
        <dbReference type="EMBL" id="KAL3317288.1"/>
    </source>
</evidence>
<accession>A0ABD2QCL3</accession>
<sequence>MDVIVVNQGPQQAVLVTQASNSDTYVPPPSPFLPRSKTPLSITEDGFRIPPPPEPFEVNLPAELEPPFGFNKNRPSFNQVGLGSLQFPTMPVAL</sequence>